<dbReference type="STRING" id="9402.L5JMG0"/>
<dbReference type="Pfam" id="PF15917">
    <property type="entry name" value="Piezo_TM25-28"/>
    <property type="match status" value="2"/>
</dbReference>
<dbReference type="PANTHER" id="PTHR47049:SF5">
    <property type="entry name" value="PIEZO-TYPE MECHANOSENSITIVE ION CHANNEL COMPONENT"/>
    <property type="match status" value="1"/>
</dbReference>
<accession>L5JMG0</accession>
<name>L5JMG0_PTEAL</name>
<dbReference type="InterPro" id="IPR031805">
    <property type="entry name" value="Piezo_TM25-28"/>
</dbReference>
<evidence type="ECO:0000259" key="2">
    <source>
        <dbReference type="Pfam" id="PF15917"/>
    </source>
</evidence>
<dbReference type="GO" id="GO:0008381">
    <property type="term" value="F:mechanosensitive monoatomic ion channel activity"/>
    <property type="evidence" value="ECO:0007669"/>
    <property type="project" value="InterPro"/>
</dbReference>
<dbReference type="PANTHER" id="PTHR47049">
    <property type="entry name" value="PIEZO-TYPE MECHANOSENSITIVE ION CHANNEL HOMOLOG"/>
    <property type="match status" value="1"/>
</dbReference>
<protein>
    <submittedName>
        <fullName evidence="3">Protein FAM38A</fullName>
    </submittedName>
</protein>
<dbReference type="GO" id="GO:0016020">
    <property type="term" value="C:membrane"/>
    <property type="evidence" value="ECO:0007669"/>
    <property type="project" value="InterPro"/>
</dbReference>
<proteinExistence type="predicted"/>
<feature type="transmembrane region" description="Helical" evidence="1">
    <location>
        <begin position="54"/>
        <end position="74"/>
    </location>
</feature>
<dbReference type="AlphaFoldDB" id="L5JMG0"/>
<evidence type="ECO:0000313" key="4">
    <source>
        <dbReference type="Proteomes" id="UP000010552"/>
    </source>
</evidence>
<organism evidence="3 4">
    <name type="scientific">Pteropus alecto</name>
    <name type="common">Black flying fox</name>
    <dbReference type="NCBI Taxonomy" id="9402"/>
    <lineage>
        <taxon>Eukaryota</taxon>
        <taxon>Metazoa</taxon>
        <taxon>Chordata</taxon>
        <taxon>Craniata</taxon>
        <taxon>Vertebrata</taxon>
        <taxon>Euteleostomi</taxon>
        <taxon>Mammalia</taxon>
        <taxon>Eutheria</taxon>
        <taxon>Laurasiatheria</taxon>
        <taxon>Chiroptera</taxon>
        <taxon>Yinpterochiroptera</taxon>
        <taxon>Pteropodoidea</taxon>
        <taxon>Pteropodidae</taxon>
        <taxon>Pteropodinae</taxon>
        <taxon>Pteropus</taxon>
    </lineage>
</organism>
<evidence type="ECO:0000256" key="1">
    <source>
        <dbReference type="SAM" id="Phobius"/>
    </source>
</evidence>
<dbReference type="EMBL" id="KB031156">
    <property type="protein sequence ID" value="ELK00594.1"/>
    <property type="molecule type" value="Genomic_DNA"/>
</dbReference>
<evidence type="ECO:0000313" key="3">
    <source>
        <dbReference type="EMBL" id="ELK00594.1"/>
    </source>
</evidence>
<keyword evidence="1" id="KW-1133">Transmembrane helix</keyword>
<reference evidence="4" key="1">
    <citation type="journal article" date="2013" name="Science">
        <title>Comparative analysis of bat genomes provides insight into the evolution of flight and immunity.</title>
        <authorList>
            <person name="Zhang G."/>
            <person name="Cowled C."/>
            <person name="Shi Z."/>
            <person name="Huang Z."/>
            <person name="Bishop-Lilly K.A."/>
            <person name="Fang X."/>
            <person name="Wynne J.W."/>
            <person name="Xiong Z."/>
            <person name="Baker M.L."/>
            <person name="Zhao W."/>
            <person name="Tachedjian M."/>
            <person name="Zhu Y."/>
            <person name="Zhou P."/>
            <person name="Jiang X."/>
            <person name="Ng J."/>
            <person name="Yang L."/>
            <person name="Wu L."/>
            <person name="Xiao J."/>
            <person name="Feng Y."/>
            <person name="Chen Y."/>
            <person name="Sun X."/>
            <person name="Zhang Y."/>
            <person name="Marsh G.A."/>
            <person name="Crameri G."/>
            <person name="Broder C.C."/>
            <person name="Frey K.G."/>
            <person name="Wang L.F."/>
            <person name="Wang J."/>
        </authorList>
    </citation>
    <scope>NUCLEOTIDE SEQUENCE [LARGE SCALE GENOMIC DNA]</scope>
</reference>
<gene>
    <name evidence="3" type="ORF">PAL_GLEAN10018541</name>
</gene>
<sequence>MWSLRISRGSPTNPVPSFMQCRPYLDTLRAAILHHLFRNALVVVHSKGAVHISIFRLGYLLACFYLLLFSTTLLQRHMHLPPAMGWPPSLQHHYVQEHALVPVLRLHEANAEQLLLCSLVCTVKGYYDPKETLCRYQDARRRGGNSPRVCFPFLLLQRAFLSHDSLHIRAELQVSAV</sequence>
<feature type="domain" description="Piezo TM25-28" evidence="2">
    <location>
        <begin position="115"/>
        <end position="176"/>
    </location>
</feature>
<dbReference type="InterPro" id="IPR027272">
    <property type="entry name" value="Piezo"/>
</dbReference>
<feature type="domain" description="Piezo TM25-28" evidence="2">
    <location>
        <begin position="9"/>
        <end position="79"/>
    </location>
</feature>
<keyword evidence="1" id="KW-0812">Transmembrane</keyword>
<keyword evidence="4" id="KW-1185">Reference proteome</keyword>
<dbReference type="InParanoid" id="L5JMG0"/>
<keyword evidence="1" id="KW-0472">Membrane</keyword>
<dbReference type="Proteomes" id="UP000010552">
    <property type="component" value="Unassembled WGS sequence"/>
</dbReference>